<dbReference type="PANTHER" id="PTHR10621">
    <property type="entry name" value="UV EXCISION REPAIR PROTEIN RAD23"/>
    <property type="match status" value="1"/>
</dbReference>
<dbReference type="CDD" id="cd14280">
    <property type="entry name" value="UBA1_Rad23_like"/>
    <property type="match status" value="1"/>
</dbReference>
<comment type="subcellular location">
    <subcellularLocation>
        <location evidence="5">Nucleus</location>
    </subcellularLocation>
    <subcellularLocation>
        <location evidence="5">Cytoplasm</location>
    </subcellularLocation>
</comment>
<proteinExistence type="inferred from homology"/>
<comment type="caution">
    <text evidence="9">The sequence shown here is derived from an EMBL/GenBank/DDBJ whole genome shotgun (WGS) entry which is preliminary data.</text>
</comment>
<dbReference type="PROSITE" id="PS50030">
    <property type="entry name" value="UBA"/>
    <property type="match status" value="2"/>
</dbReference>
<feature type="compositionally biased region" description="Low complexity" evidence="6">
    <location>
        <begin position="107"/>
        <end position="133"/>
    </location>
</feature>
<evidence type="ECO:0000256" key="5">
    <source>
        <dbReference type="RuleBase" id="RU367049"/>
    </source>
</evidence>
<dbReference type="GO" id="GO:0031593">
    <property type="term" value="F:polyubiquitin modification-dependent protein binding"/>
    <property type="evidence" value="ECO:0007669"/>
    <property type="project" value="UniProtKB-UniRule"/>
</dbReference>
<dbReference type="GO" id="GO:0006289">
    <property type="term" value="P:nucleotide-excision repair"/>
    <property type="evidence" value="ECO:0007669"/>
    <property type="project" value="UniProtKB-UniRule"/>
</dbReference>
<feature type="compositionally biased region" description="Low complexity" evidence="6">
    <location>
        <begin position="77"/>
        <end position="91"/>
    </location>
</feature>
<comment type="similarity">
    <text evidence="5">Belongs to the RAD23 family.</text>
</comment>
<dbReference type="SUPFAM" id="SSF101238">
    <property type="entry name" value="XPC-binding domain"/>
    <property type="match status" value="1"/>
</dbReference>
<dbReference type="SMART" id="SM00213">
    <property type="entry name" value="UBQ"/>
    <property type="match status" value="1"/>
</dbReference>
<dbReference type="FunFam" id="3.10.20.90:FF:000254">
    <property type="entry name" value="UV excision repair protein Rad23"/>
    <property type="match status" value="1"/>
</dbReference>
<dbReference type="Gene3D" id="3.10.20.90">
    <property type="entry name" value="Phosphatidylinositol 3-kinase Catalytic Subunit, Chain A, domain 1"/>
    <property type="match status" value="1"/>
</dbReference>
<dbReference type="GO" id="GO:0070628">
    <property type="term" value="F:proteasome binding"/>
    <property type="evidence" value="ECO:0007669"/>
    <property type="project" value="TreeGrafter"/>
</dbReference>
<feature type="region of interest" description="Disordered" evidence="6">
    <location>
        <begin position="77"/>
        <end position="144"/>
    </location>
</feature>
<feature type="region of interest" description="Disordered" evidence="6">
    <location>
        <begin position="197"/>
        <end position="226"/>
    </location>
</feature>
<dbReference type="GO" id="GO:0005829">
    <property type="term" value="C:cytosol"/>
    <property type="evidence" value="ECO:0007669"/>
    <property type="project" value="TreeGrafter"/>
</dbReference>
<dbReference type="AlphaFoldDB" id="A0A8H7Q915"/>
<feature type="compositionally biased region" description="Basic and acidic residues" evidence="6">
    <location>
        <begin position="92"/>
        <end position="106"/>
    </location>
</feature>
<evidence type="ECO:0000256" key="3">
    <source>
        <dbReference type="ARBA" id="ARBA00023204"/>
    </source>
</evidence>
<dbReference type="SMART" id="SM00165">
    <property type="entry name" value="UBA"/>
    <property type="match status" value="2"/>
</dbReference>
<evidence type="ECO:0000256" key="2">
    <source>
        <dbReference type="ARBA" id="ARBA00022763"/>
    </source>
</evidence>
<dbReference type="GO" id="GO:0043161">
    <property type="term" value="P:proteasome-mediated ubiquitin-dependent protein catabolic process"/>
    <property type="evidence" value="ECO:0007669"/>
    <property type="project" value="UniProtKB-UniRule"/>
</dbReference>
<dbReference type="NCBIfam" id="TIGR00601">
    <property type="entry name" value="rad23"/>
    <property type="match status" value="1"/>
</dbReference>
<name>A0A8H7Q915_9FUNG</name>
<dbReference type="GO" id="GO:0043130">
    <property type="term" value="F:ubiquitin binding"/>
    <property type="evidence" value="ECO:0007669"/>
    <property type="project" value="UniProtKB-UniRule"/>
</dbReference>
<dbReference type="PROSITE" id="PS50053">
    <property type="entry name" value="UBIQUITIN_2"/>
    <property type="match status" value="1"/>
</dbReference>
<sequence>MKLTFKTLQQKQFQLDVDEASSVADVKKKIEETQGHPVATQKLIFSGKILADDNTVASYNIGEKDFLVVMVSKPKVTKASTSSAPATPSKVETPEQPKNSEPEKVVTTETPPATGASTAAAATAETTTTTTTTEESKSLNASDALVTGQQYEEAIQNMMEMGFPRDQVIKAMRASFNNPDRAVDYLFSGIPEHLLQEQSSAEHESAEQEGDNNAPVADTDMGDDTPQNLFAAAAQQSQQQQQGGGGSDLSFLRSNEQFQQLRQLVQANPNLLQPLLQQVGQTNPELLRIINNDPQAFLQMLAEGGDDDDEGTTAPAGSQVIQVTQEEKEAIDRLEGLGFDRASVIEAYFACDKNEELAANFLFDQGNDDY</sequence>
<keyword evidence="4 5" id="KW-0539">Nucleus</keyword>
<dbReference type="CDD" id="cd01805">
    <property type="entry name" value="Ubl_Rad23"/>
    <property type="match status" value="1"/>
</dbReference>
<organism evidence="9 10">
    <name type="scientific">Umbelopsis vinacea</name>
    <dbReference type="NCBI Taxonomy" id="44442"/>
    <lineage>
        <taxon>Eukaryota</taxon>
        <taxon>Fungi</taxon>
        <taxon>Fungi incertae sedis</taxon>
        <taxon>Mucoromycota</taxon>
        <taxon>Mucoromycotina</taxon>
        <taxon>Umbelopsidomycetes</taxon>
        <taxon>Umbelopsidales</taxon>
        <taxon>Umbelopsidaceae</taxon>
        <taxon>Umbelopsis</taxon>
    </lineage>
</organism>
<dbReference type="InterPro" id="IPR036353">
    <property type="entry name" value="XPC-bd_sf"/>
</dbReference>
<accession>A0A8H7Q915</accession>
<dbReference type="InterPro" id="IPR006636">
    <property type="entry name" value="STI1_HS-bd"/>
</dbReference>
<comment type="function">
    <text evidence="5">Multiubiquitin chain receptor involved in modulation of proteasomal degradation. Involved in nucleotide excision repair.</text>
</comment>
<protein>
    <recommendedName>
        <fullName evidence="5">UV excision repair protein RAD23</fullName>
    </recommendedName>
</protein>
<dbReference type="InterPro" id="IPR029071">
    <property type="entry name" value="Ubiquitin-like_domsf"/>
</dbReference>
<dbReference type="Gene3D" id="1.10.10.540">
    <property type="entry name" value="XPC-binding domain"/>
    <property type="match status" value="1"/>
</dbReference>
<keyword evidence="3 5" id="KW-0234">DNA repair</keyword>
<feature type="domain" description="Ubiquitin-like" evidence="8">
    <location>
        <begin position="1"/>
        <end position="76"/>
    </location>
</feature>
<feature type="domain" description="UBA" evidence="7">
    <location>
        <begin position="149"/>
        <end position="189"/>
    </location>
</feature>
<dbReference type="Pfam" id="PF00627">
    <property type="entry name" value="UBA"/>
    <property type="match status" value="2"/>
</dbReference>
<keyword evidence="10" id="KW-1185">Reference proteome</keyword>
<dbReference type="FunFam" id="1.10.8.10:FF:000003">
    <property type="entry name" value="UV excision repair protein RAD23 homolog"/>
    <property type="match status" value="1"/>
</dbReference>
<evidence type="ECO:0000313" key="10">
    <source>
        <dbReference type="Proteomes" id="UP000612746"/>
    </source>
</evidence>
<keyword evidence="5" id="KW-0963">Cytoplasm</keyword>
<keyword evidence="2 5" id="KW-0227">DNA damage</keyword>
<gene>
    <name evidence="9" type="ORF">INT44_005102</name>
</gene>
<evidence type="ECO:0000259" key="8">
    <source>
        <dbReference type="PROSITE" id="PS50053"/>
    </source>
</evidence>
<dbReference type="GO" id="GO:0003684">
    <property type="term" value="F:damaged DNA binding"/>
    <property type="evidence" value="ECO:0007669"/>
    <property type="project" value="UniProtKB-UniRule"/>
</dbReference>
<dbReference type="Pfam" id="PF00240">
    <property type="entry name" value="ubiquitin"/>
    <property type="match status" value="1"/>
</dbReference>
<dbReference type="InterPro" id="IPR004806">
    <property type="entry name" value="Rad23"/>
</dbReference>
<evidence type="ECO:0000256" key="1">
    <source>
        <dbReference type="ARBA" id="ARBA00022737"/>
    </source>
</evidence>
<dbReference type="SMART" id="SM00727">
    <property type="entry name" value="STI1"/>
    <property type="match status" value="1"/>
</dbReference>
<dbReference type="InterPro" id="IPR000626">
    <property type="entry name" value="Ubiquitin-like_dom"/>
</dbReference>
<reference evidence="9" key="1">
    <citation type="submission" date="2020-12" db="EMBL/GenBank/DDBJ databases">
        <title>Metabolic potential, ecology and presence of endohyphal bacteria is reflected in genomic diversity of Mucoromycotina.</title>
        <authorList>
            <person name="Muszewska A."/>
            <person name="Okrasinska A."/>
            <person name="Steczkiewicz K."/>
            <person name="Drgas O."/>
            <person name="Orlowska M."/>
            <person name="Perlinska-Lenart U."/>
            <person name="Aleksandrzak-Piekarczyk T."/>
            <person name="Szatraj K."/>
            <person name="Zielenkiewicz U."/>
            <person name="Pilsyk S."/>
            <person name="Malc E."/>
            <person name="Mieczkowski P."/>
            <person name="Kruszewska J.S."/>
            <person name="Biernat P."/>
            <person name="Pawlowska J."/>
        </authorList>
    </citation>
    <scope>NUCLEOTIDE SEQUENCE</scope>
    <source>
        <strain evidence="9">WA0000051536</strain>
    </source>
</reference>
<dbReference type="OrthoDB" id="419317at2759"/>
<dbReference type="FunFam" id="1.10.8.10:FF:000002">
    <property type="entry name" value="UV excision repair protein RAD23 homolog"/>
    <property type="match status" value="1"/>
</dbReference>
<dbReference type="SUPFAM" id="SSF54236">
    <property type="entry name" value="Ubiquitin-like"/>
    <property type="match status" value="1"/>
</dbReference>
<dbReference type="InterPro" id="IPR015940">
    <property type="entry name" value="UBA"/>
</dbReference>
<dbReference type="Gene3D" id="1.10.8.10">
    <property type="entry name" value="DNA helicase RuvA subunit, C-terminal domain"/>
    <property type="match status" value="2"/>
</dbReference>
<dbReference type="PANTHER" id="PTHR10621:SF0">
    <property type="entry name" value="UV EXCISION REPAIR PROTEIN RAD23"/>
    <property type="match status" value="1"/>
</dbReference>
<dbReference type="EMBL" id="JAEPRA010000003">
    <property type="protein sequence ID" value="KAG2187414.1"/>
    <property type="molecule type" value="Genomic_DNA"/>
</dbReference>
<feature type="domain" description="UBA" evidence="7">
    <location>
        <begin position="324"/>
        <end position="365"/>
    </location>
</feature>
<dbReference type="PRINTS" id="PR01839">
    <property type="entry name" value="RAD23PROTEIN"/>
</dbReference>
<evidence type="ECO:0000256" key="4">
    <source>
        <dbReference type="ARBA" id="ARBA00023242"/>
    </source>
</evidence>
<dbReference type="SUPFAM" id="SSF46934">
    <property type="entry name" value="UBA-like"/>
    <property type="match status" value="2"/>
</dbReference>
<dbReference type="Proteomes" id="UP000612746">
    <property type="component" value="Unassembled WGS sequence"/>
</dbReference>
<dbReference type="Pfam" id="PF09280">
    <property type="entry name" value="XPC-binding"/>
    <property type="match status" value="1"/>
</dbReference>
<dbReference type="InterPro" id="IPR015360">
    <property type="entry name" value="XPC-bd"/>
</dbReference>
<evidence type="ECO:0000313" key="9">
    <source>
        <dbReference type="EMBL" id="KAG2187414.1"/>
    </source>
</evidence>
<evidence type="ECO:0000256" key="6">
    <source>
        <dbReference type="SAM" id="MobiDB-lite"/>
    </source>
</evidence>
<keyword evidence="1" id="KW-0677">Repeat</keyword>
<evidence type="ECO:0000259" key="7">
    <source>
        <dbReference type="PROSITE" id="PS50030"/>
    </source>
</evidence>
<dbReference type="InterPro" id="IPR009060">
    <property type="entry name" value="UBA-like_sf"/>
</dbReference>
<dbReference type="GO" id="GO:0005654">
    <property type="term" value="C:nucleoplasm"/>
    <property type="evidence" value="ECO:0007669"/>
    <property type="project" value="TreeGrafter"/>
</dbReference>